<dbReference type="GO" id="GO:0005886">
    <property type="term" value="C:plasma membrane"/>
    <property type="evidence" value="ECO:0007669"/>
    <property type="project" value="UniProtKB-SubCell"/>
</dbReference>
<dbReference type="AlphaFoldDB" id="A0A0A0C0Z0"/>
<evidence type="ECO:0000256" key="5">
    <source>
        <dbReference type="ARBA" id="ARBA00022592"/>
    </source>
</evidence>
<keyword evidence="14" id="KW-1185">Reference proteome</keyword>
<dbReference type="GO" id="GO:0006817">
    <property type="term" value="P:phosphate ion transport"/>
    <property type="evidence" value="ECO:0007669"/>
    <property type="project" value="UniProtKB-KW"/>
</dbReference>
<keyword evidence="8 9" id="KW-0472">Membrane</keyword>
<evidence type="ECO:0000256" key="4">
    <source>
        <dbReference type="ARBA" id="ARBA00022475"/>
    </source>
</evidence>
<dbReference type="NCBIfam" id="TIGR02138">
    <property type="entry name" value="phosphate_pstC"/>
    <property type="match status" value="1"/>
</dbReference>
<dbReference type="SUPFAM" id="SSF161098">
    <property type="entry name" value="MetI-like"/>
    <property type="match status" value="1"/>
</dbReference>
<feature type="compositionally biased region" description="Low complexity" evidence="11">
    <location>
        <begin position="1"/>
        <end position="21"/>
    </location>
</feature>
<dbReference type="PANTHER" id="PTHR30425">
    <property type="entry name" value="PHOSPHATE TRANSPORT SYSTEM PERMEASE PROTEIN PST"/>
    <property type="match status" value="1"/>
</dbReference>
<comment type="caution">
    <text evidence="13">The sequence shown here is derived from an EMBL/GenBank/DDBJ whole genome shotgun (WGS) entry which is preliminary data.</text>
</comment>
<evidence type="ECO:0000256" key="10">
    <source>
        <dbReference type="RuleBase" id="RU363054"/>
    </source>
</evidence>
<evidence type="ECO:0000256" key="6">
    <source>
        <dbReference type="ARBA" id="ARBA00022692"/>
    </source>
</evidence>
<dbReference type="PANTHER" id="PTHR30425:SF1">
    <property type="entry name" value="PHOSPHATE TRANSPORT SYSTEM PERMEASE PROTEIN PSTC"/>
    <property type="match status" value="1"/>
</dbReference>
<dbReference type="InterPro" id="IPR000515">
    <property type="entry name" value="MetI-like"/>
</dbReference>
<dbReference type="InterPro" id="IPR035906">
    <property type="entry name" value="MetI-like_sf"/>
</dbReference>
<evidence type="ECO:0000256" key="11">
    <source>
        <dbReference type="SAM" id="MobiDB-lite"/>
    </source>
</evidence>
<dbReference type="GO" id="GO:0005315">
    <property type="term" value="F:phosphate transmembrane transporter activity"/>
    <property type="evidence" value="ECO:0007669"/>
    <property type="project" value="InterPro"/>
</dbReference>
<evidence type="ECO:0000256" key="2">
    <source>
        <dbReference type="ARBA" id="ARBA00007069"/>
    </source>
</evidence>
<proteinExistence type="inferred from homology"/>
<name>A0A0A0C0Z0_9CELL</name>
<gene>
    <name evidence="13" type="ORF">N869_16300</name>
</gene>
<comment type="subcellular location">
    <subcellularLocation>
        <location evidence="1 9">Cell membrane</location>
        <topology evidence="1 9">Multi-pass membrane protein</topology>
    </subcellularLocation>
</comment>
<accession>A0A0A0C0Z0</accession>
<feature type="domain" description="ABC transmembrane type-1" evidence="12">
    <location>
        <begin position="104"/>
        <end position="328"/>
    </location>
</feature>
<dbReference type="Pfam" id="PF00528">
    <property type="entry name" value="BPD_transp_1"/>
    <property type="match status" value="1"/>
</dbReference>
<feature type="region of interest" description="Disordered" evidence="11">
    <location>
        <begin position="1"/>
        <end position="30"/>
    </location>
</feature>
<dbReference type="EMBL" id="AXCZ01000068">
    <property type="protein sequence ID" value="KGM13079.1"/>
    <property type="molecule type" value="Genomic_DNA"/>
</dbReference>
<feature type="transmembrane region" description="Helical" evidence="9">
    <location>
        <begin position="40"/>
        <end position="61"/>
    </location>
</feature>
<evidence type="ECO:0000313" key="13">
    <source>
        <dbReference type="EMBL" id="KGM13079.1"/>
    </source>
</evidence>
<keyword evidence="7 9" id="KW-1133">Transmembrane helix</keyword>
<comment type="function">
    <text evidence="10">Part of the binding-protein-dependent transport system for phosphate; probably responsible for the translocation of the substrate across the membrane.</text>
</comment>
<dbReference type="InterPro" id="IPR011864">
    <property type="entry name" value="Phosphate_PstC"/>
</dbReference>
<feature type="transmembrane region" description="Helical" evidence="9">
    <location>
        <begin position="195"/>
        <end position="214"/>
    </location>
</feature>
<dbReference type="PROSITE" id="PS50928">
    <property type="entry name" value="ABC_TM1"/>
    <property type="match status" value="1"/>
</dbReference>
<feature type="transmembrane region" description="Helical" evidence="9">
    <location>
        <begin position="108"/>
        <end position="133"/>
    </location>
</feature>
<dbReference type="Gene3D" id="1.10.3720.10">
    <property type="entry name" value="MetI-like"/>
    <property type="match status" value="1"/>
</dbReference>
<keyword evidence="6 9" id="KW-0812">Transmembrane</keyword>
<keyword evidence="5 10" id="KW-0592">Phosphate transport</keyword>
<evidence type="ECO:0000256" key="3">
    <source>
        <dbReference type="ARBA" id="ARBA00022448"/>
    </source>
</evidence>
<comment type="similarity">
    <text evidence="2 10">Belongs to the binding-protein-dependent transport system permease family. CysTW subfamily.</text>
</comment>
<protein>
    <recommendedName>
        <fullName evidence="10">Phosphate transport system permease protein</fullName>
    </recommendedName>
</protein>
<evidence type="ECO:0000256" key="8">
    <source>
        <dbReference type="ARBA" id="ARBA00023136"/>
    </source>
</evidence>
<keyword evidence="4 10" id="KW-1003">Cell membrane</keyword>
<evidence type="ECO:0000256" key="7">
    <source>
        <dbReference type="ARBA" id="ARBA00022989"/>
    </source>
</evidence>
<evidence type="ECO:0000256" key="9">
    <source>
        <dbReference type="RuleBase" id="RU363032"/>
    </source>
</evidence>
<sequence length="345" mass="36665">MTMSSSASPGTGPSAGASTTPVEEPSALRSRGAARYSDRAFTIMLWAAGATVLLVLGAMVVRTVSDALPVFQYQGFFSFVFGTEWHAGFSRQEFTGTYGAWPFVWGTIYTSLIAVGIALPMSIGVALFINFYAASRVRQLMSYSVEILAAVPSIIFGLWGLLWFVPTVLHPFSIWLNSVLGFLPFFGGSVPNVNYFHAGVVLGIMILPIITAVTREVMATTPVDEVQAAYGLGATKSEVLRKVVLPRSFGGIVGATMLGLGRALGETIAVLMLVGGSQRFDTRLFFAGDTLAAHIAATFQDASPETLVALMGIGVVLFIVTMVVNIVARLIVWRFAKTAGAGDAL</sequence>
<reference evidence="13 14" key="1">
    <citation type="submission" date="2013-08" db="EMBL/GenBank/DDBJ databases">
        <title>Genome sequencing of Cellulomonas bogoriensis 69B4.</title>
        <authorList>
            <person name="Chen F."/>
            <person name="Li Y."/>
            <person name="Wang G."/>
        </authorList>
    </citation>
    <scope>NUCLEOTIDE SEQUENCE [LARGE SCALE GENOMIC DNA]</scope>
    <source>
        <strain evidence="13 14">69B4</strain>
    </source>
</reference>
<dbReference type="InterPro" id="IPR051124">
    <property type="entry name" value="Phosphate_Transport_Permease"/>
</dbReference>
<dbReference type="CDD" id="cd06261">
    <property type="entry name" value="TM_PBP2"/>
    <property type="match status" value="1"/>
</dbReference>
<evidence type="ECO:0000256" key="1">
    <source>
        <dbReference type="ARBA" id="ARBA00004651"/>
    </source>
</evidence>
<dbReference type="Proteomes" id="UP000054314">
    <property type="component" value="Unassembled WGS sequence"/>
</dbReference>
<feature type="transmembrane region" description="Helical" evidence="9">
    <location>
        <begin position="249"/>
        <end position="272"/>
    </location>
</feature>
<evidence type="ECO:0000313" key="14">
    <source>
        <dbReference type="Proteomes" id="UP000054314"/>
    </source>
</evidence>
<keyword evidence="3 9" id="KW-0813">Transport</keyword>
<organism evidence="13 14">
    <name type="scientific">Cellulomonas bogoriensis 69B4 = DSM 16987</name>
    <dbReference type="NCBI Taxonomy" id="1386082"/>
    <lineage>
        <taxon>Bacteria</taxon>
        <taxon>Bacillati</taxon>
        <taxon>Actinomycetota</taxon>
        <taxon>Actinomycetes</taxon>
        <taxon>Micrococcales</taxon>
        <taxon>Cellulomonadaceae</taxon>
        <taxon>Cellulomonas</taxon>
    </lineage>
</organism>
<feature type="transmembrane region" description="Helical" evidence="9">
    <location>
        <begin position="145"/>
        <end position="166"/>
    </location>
</feature>
<feature type="transmembrane region" description="Helical" evidence="9">
    <location>
        <begin position="306"/>
        <end position="328"/>
    </location>
</feature>
<evidence type="ECO:0000259" key="12">
    <source>
        <dbReference type="PROSITE" id="PS50928"/>
    </source>
</evidence>